<dbReference type="Proteomes" id="UP000663760">
    <property type="component" value="Chromosome 15"/>
</dbReference>
<sequence length="62" mass="7256">MGESLTEQCLVEVEAPRVVNFFSQRKSLTKYDQRISVVFRKQVKQAREPRNEMNTASICEHI</sequence>
<accession>A0A7I8LIG5</accession>
<keyword evidence="2" id="KW-1185">Reference proteome</keyword>
<evidence type="ECO:0000313" key="2">
    <source>
        <dbReference type="Proteomes" id="UP000663760"/>
    </source>
</evidence>
<proteinExistence type="predicted"/>
<organism evidence="1 2">
    <name type="scientific">Spirodela intermedia</name>
    <name type="common">Intermediate duckweed</name>
    <dbReference type="NCBI Taxonomy" id="51605"/>
    <lineage>
        <taxon>Eukaryota</taxon>
        <taxon>Viridiplantae</taxon>
        <taxon>Streptophyta</taxon>
        <taxon>Embryophyta</taxon>
        <taxon>Tracheophyta</taxon>
        <taxon>Spermatophyta</taxon>
        <taxon>Magnoliopsida</taxon>
        <taxon>Liliopsida</taxon>
        <taxon>Araceae</taxon>
        <taxon>Lemnoideae</taxon>
        <taxon>Spirodela</taxon>
    </lineage>
</organism>
<dbReference type="AlphaFoldDB" id="A0A7I8LIG5"/>
<dbReference type="OrthoDB" id="1724108at2759"/>
<gene>
    <name evidence="1" type="ORF">SI8410_15019672</name>
</gene>
<protein>
    <submittedName>
        <fullName evidence="1">Uncharacterized protein</fullName>
    </submittedName>
</protein>
<name>A0A7I8LIG5_SPIIN</name>
<reference evidence="1" key="1">
    <citation type="submission" date="2020-02" db="EMBL/GenBank/DDBJ databases">
        <authorList>
            <person name="Scholz U."/>
            <person name="Mascher M."/>
            <person name="Fiebig A."/>
        </authorList>
    </citation>
    <scope>NUCLEOTIDE SEQUENCE</scope>
</reference>
<dbReference type="EMBL" id="LR746278">
    <property type="protein sequence ID" value="CAA7408994.1"/>
    <property type="molecule type" value="Genomic_DNA"/>
</dbReference>
<evidence type="ECO:0000313" key="1">
    <source>
        <dbReference type="EMBL" id="CAA7408994.1"/>
    </source>
</evidence>